<keyword evidence="3" id="KW-1185">Reference proteome</keyword>
<name>A0A5C5UZS0_9BACT</name>
<dbReference type="Proteomes" id="UP000316714">
    <property type="component" value="Unassembled WGS sequence"/>
</dbReference>
<dbReference type="EMBL" id="SIHJ01000004">
    <property type="protein sequence ID" value="TWT30977.1"/>
    <property type="molecule type" value="Genomic_DNA"/>
</dbReference>
<dbReference type="PROSITE" id="PS51257">
    <property type="entry name" value="PROKAR_LIPOPROTEIN"/>
    <property type="match status" value="1"/>
</dbReference>
<sequence>MPPKPLLETQLPPLLWAGLLMAPMAVSCAYAVAGTSSVINRVTAGVIALALLLHAHAVLASPLPGTPWAPIPAICAAAWMAGSFVILTRQYRFSSEAALTREASLILPTDPSRFRLPALFVLASATAVLAASARHWLNSVEGSELPAGASLLLSVVMGLGLAVGGLSAAWLAGRDHLSREHAIGLTLLGLAGIPIVEWTGGLFAHLGDSAASWSLGAAPFFASLKGSWTLVHLTWMAACWLAFAAARRAGLHWVWWPLIDEAQRHVRRPPI</sequence>
<feature type="transmembrane region" description="Helical" evidence="1">
    <location>
        <begin position="69"/>
        <end position="87"/>
    </location>
</feature>
<dbReference type="RefSeq" id="WP_146568105.1">
    <property type="nucleotide sequence ID" value="NZ_SIHJ01000004.1"/>
</dbReference>
<feature type="transmembrane region" description="Helical" evidence="1">
    <location>
        <begin position="183"/>
        <end position="206"/>
    </location>
</feature>
<evidence type="ECO:0000313" key="3">
    <source>
        <dbReference type="Proteomes" id="UP000316714"/>
    </source>
</evidence>
<reference evidence="2 3" key="1">
    <citation type="submission" date="2019-02" db="EMBL/GenBank/DDBJ databases">
        <title>Deep-cultivation of Planctomycetes and their phenomic and genomic characterization uncovers novel biology.</title>
        <authorList>
            <person name="Wiegand S."/>
            <person name="Jogler M."/>
            <person name="Boedeker C."/>
            <person name="Pinto D."/>
            <person name="Vollmers J."/>
            <person name="Rivas-Marin E."/>
            <person name="Kohn T."/>
            <person name="Peeters S.H."/>
            <person name="Heuer A."/>
            <person name="Rast P."/>
            <person name="Oberbeckmann S."/>
            <person name="Bunk B."/>
            <person name="Jeske O."/>
            <person name="Meyerdierks A."/>
            <person name="Storesund J.E."/>
            <person name="Kallscheuer N."/>
            <person name="Luecker S."/>
            <person name="Lage O.M."/>
            <person name="Pohl T."/>
            <person name="Merkel B.J."/>
            <person name="Hornburger P."/>
            <person name="Mueller R.-W."/>
            <person name="Bruemmer F."/>
            <person name="Labrenz M."/>
            <person name="Spormann A.M."/>
            <person name="Op Den Camp H."/>
            <person name="Overmann J."/>
            <person name="Amann R."/>
            <person name="Jetten M.S.M."/>
            <person name="Mascher T."/>
            <person name="Medema M.H."/>
            <person name="Devos D.P."/>
            <person name="Kaster A.-K."/>
            <person name="Ovreas L."/>
            <person name="Rohde M."/>
            <person name="Galperin M.Y."/>
            <person name="Jogler C."/>
        </authorList>
    </citation>
    <scope>NUCLEOTIDE SEQUENCE [LARGE SCALE GENOMIC DNA]</scope>
    <source>
        <strain evidence="2 3">KOR34</strain>
    </source>
</reference>
<feature type="transmembrane region" description="Helical" evidence="1">
    <location>
        <begin position="226"/>
        <end position="246"/>
    </location>
</feature>
<feature type="transmembrane region" description="Helical" evidence="1">
    <location>
        <begin position="149"/>
        <end position="171"/>
    </location>
</feature>
<dbReference type="AlphaFoldDB" id="A0A5C5UZS0"/>
<feature type="transmembrane region" description="Helical" evidence="1">
    <location>
        <begin position="116"/>
        <end position="137"/>
    </location>
</feature>
<evidence type="ECO:0000256" key="1">
    <source>
        <dbReference type="SAM" id="Phobius"/>
    </source>
</evidence>
<comment type="caution">
    <text evidence="2">The sequence shown here is derived from an EMBL/GenBank/DDBJ whole genome shotgun (WGS) entry which is preliminary data.</text>
</comment>
<feature type="transmembrane region" description="Helical" evidence="1">
    <location>
        <begin position="14"/>
        <end position="32"/>
    </location>
</feature>
<keyword evidence="1" id="KW-0812">Transmembrane</keyword>
<keyword evidence="1" id="KW-0472">Membrane</keyword>
<organism evidence="2 3">
    <name type="scientific">Posidoniimonas corsicana</name>
    <dbReference type="NCBI Taxonomy" id="1938618"/>
    <lineage>
        <taxon>Bacteria</taxon>
        <taxon>Pseudomonadati</taxon>
        <taxon>Planctomycetota</taxon>
        <taxon>Planctomycetia</taxon>
        <taxon>Pirellulales</taxon>
        <taxon>Lacipirellulaceae</taxon>
        <taxon>Posidoniimonas</taxon>
    </lineage>
</organism>
<evidence type="ECO:0000313" key="2">
    <source>
        <dbReference type="EMBL" id="TWT30977.1"/>
    </source>
</evidence>
<accession>A0A5C5UZS0</accession>
<keyword evidence="1" id="KW-1133">Transmembrane helix</keyword>
<proteinExistence type="predicted"/>
<protein>
    <submittedName>
        <fullName evidence="2">Uncharacterized protein</fullName>
    </submittedName>
</protein>
<gene>
    <name evidence="2" type="ORF">KOR34_43500</name>
</gene>
<feature type="transmembrane region" description="Helical" evidence="1">
    <location>
        <begin position="44"/>
        <end position="63"/>
    </location>
</feature>